<keyword evidence="5" id="KW-0560">Oxidoreductase</keyword>
<dbReference type="AlphaFoldDB" id="A0A9X1HXQ0"/>
<name>A0A9X1HXQ0_9FLAO</name>
<comment type="subcellular location">
    <subcellularLocation>
        <location evidence="1">Cell envelope</location>
    </subcellularLocation>
</comment>
<sequence length="390" mass="43882">MKQRIAQMFLILFFLMSCSQDEYSDISDVTMDELEDTDTTIPDLLELNLPNTPFNYANIALPNYFLDNDVQNEDNTPNNNQIPNNGATLGRVLFYDKNLSANNSISCASCHIQENGFSDPNPLSTGFDGDFTSRNSMGLANARFYENGRFFWDERADSLEEQILIPIQDLVEMGMTLPELETKLAQIDYYEVLFENAFGDSNITSNRIALAVSQFIRSMVSYQSKFDEGMAQSNSINNNFANFTASENRGKQLFLSNQTRCFDCHATNVFVGDQARNNGLDATITDEGVGGITGNNNDLGEFKAPSLRNIELTGPYMHDGRFETLEEVIEHYNSGVQNNPNLDNRLTQGNNVRRLNLSDADKQAIVDFLITLTDDVFINDEKFSDPFITE</sequence>
<keyword evidence="2 7" id="KW-0349">Heme</keyword>
<dbReference type="GO" id="GO:0030313">
    <property type="term" value="C:cell envelope"/>
    <property type="evidence" value="ECO:0007669"/>
    <property type="project" value="UniProtKB-SubCell"/>
</dbReference>
<dbReference type="GO" id="GO:0004130">
    <property type="term" value="F:cytochrome-c peroxidase activity"/>
    <property type="evidence" value="ECO:0007669"/>
    <property type="project" value="TreeGrafter"/>
</dbReference>
<dbReference type="GO" id="GO:0046872">
    <property type="term" value="F:metal ion binding"/>
    <property type="evidence" value="ECO:0007669"/>
    <property type="project" value="UniProtKB-KW"/>
</dbReference>
<evidence type="ECO:0000256" key="1">
    <source>
        <dbReference type="ARBA" id="ARBA00004196"/>
    </source>
</evidence>
<dbReference type="InterPro" id="IPR009056">
    <property type="entry name" value="Cyt_c-like_dom"/>
</dbReference>
<proteinExistence type="predicted"/>
<dbReference type="PROSITE" id="PS51257">
    <property type="entry name" value="PROKAR_LIPOPROTEIN"/>
    <property type="match status" value="1"/>
</dbReference>
<evidence type="ECO:0000256" key="3">
    <source>
        <dbReference type="ARBA" id="ARBA00022723"/>
    </source>
</evidence>
<gene>
    <name evidence="9" type="ORF">LG649_02520</name>
</gene>
<dbReference type="InterPro" id="IPR051395">
    <property type="entry name" value="Cytochrome_c_Peroxidase/MauG"/>
</dbReference>
<evidence type="ECO:0000256" key="2">
    <source>
        <dbReference type="ARBA" id="ARBA00022617"/>
    </source>
</evidence>
<evidence type="ECO:0000256" key="6">
    <source>
        <dbReference type="ARBA" id="ARBA00023004"/>
    </source>
</evidence>
<keyword evidence="10" id="KW-1185">Reference proteome</keyword>
<dbReference type="InterPro" id="IPR036909">
    <property type="entry name" value="Cyt_c-like_dom_sf"/>
</dbReference>
<reference evidence="9" key="1">
    <citation type="submission" date="2021-10" db="EMBL/GenBank/DDBJ databases">
        <title>Tamlana sargassums sp. nov., and Tamlana laminarinivorans sp. nov., two new bacteria isolated from the brown alga.</title>
        <authorList>
            <person name="Li J."/>
        </authorList>
    </citation>
    <scope>NUCLEOTIDE SEQUENCE</scope>
    <source>
        <strain evidence="9">PT2-4</strain>
    </source>
</reference>
<accession>A0A9X1HXQ0</accession>
<dbReference type="Pfam" id="PF03150">
    <property type="entry name" value="CCP_MauG"/>
    <property type="match status" value="1"/>
</dbReference>
<keyword evidence="3 7" id="KW-0479">Metal-binding</keyword>
<keyword evidence="9" id="KW-0575">Peroxidase</keyword>
<evidence type="ECO:0000256" key="7">
    <source>
        <dbReference type="PROSITE-ProRule" id="PRU00433"/>
    </source>
</evidence>
<evidence type="ECO:0000313" key="10">
    <source>
        <dbReference type="Proteomes" id="UP001139199"/>
    </source>
</evidence>
<dbReference type="RefSeq" id="WP_226540544.1">
    <property type="nucleotide sequence ID" value="NZ_JAJAPW010000001.1"/>
</dbReference>
<dbReference type="SUPFAM" id="SSF46626">
    <property type="entry name" value="Cytochrome c"/>
    <property type="match status" value="2"/>
</dbReference>
<dbReference type="PROSITE" id="PS51007">
    <property type="entry name" value="CYTC"/>
    <property type="match status" value="1"/>
</dbReference>
<dbReference type="EMBL" id="JAJAPW010000001">
    <property type="protein sequence ID" value="MCB4797701.1"/>
    <property type="molecule type" value="Genomic_DNA"/>
</dbReference>
<keyword evidence="6 7" id="KW-0408">Iron</keyword>
<protein>
    <submittedName>
        <fullName evidence="9">Cytochrome-c peroxidase</fullName>
    </submittedName>
</protein>
<dbReference type="GO" id="GO:0020037">
    <property type="term" value="F:heme binding"/>
    <property type="evidence" value="ECO:0007669"/>
    <property type="project" value="InterPro"/>
</dbReference>
<dbReference type="GO" id="GO:0009055">
    <property type="term" value="F:electron transfer activity"/>
    <property type="evidence" value="ECO:0007669"/>
    <property type="project" value="InterPro"/>
</dbReference>
<dbReference type="Proteomes" id="UP001139199">
    <property type="component" value="Unassembled WGS sequence"/>
</dbReference>
<dbReference type="Gene3D" id="1.10.760.10">
    <property type="entry name" value="Cytochrome c-like domain"/>
    <property type="match status" value="2"/>
</dbReference>
<dbReference type="PANTHER" id="PTHR30600:SF10">
    <property type="entry name" value="BLL6722 PROTEIN"/>
    <property type="match status" value="1"/>
</dbReference>
<feature type="domain" description="Cytochrome c" evidence="8">
    <location>
        <begin position="245"/>
        <end position="373"/>
    </location>
</feature>
<evidence type="ECO:0000256" key="5">
    <source>
        <dbReference type="ARBA" id="ARBA00023002"/>
    </source>
</evidence>
<keyword evidence="4" id="KW-0732">Signal</keyword>
<organism evidence="9 10">
    <name type="scientific">Neotamlana laminarinivorans</name>
    <dbReference type="NCBI Taxonomy" id="2883124"/>
    <lineage>
        <taxon>Bacteria</taxon>
        <taxon>Pseudomonadati</taxon>
        <taxon>Bacteroidota</taxon>
        <taxon>Flavobacteriia</taxon>
        <taxon>Flavobacteriales</taxon>
        <taxon>Flavobacteriaceae</taxon>
        <taxon>Neotamlana</taxon>
    </lineage>
</organism>
<dbReference type="InterPro" id="IPR004852">
    <property type="entry name" value="Di-haem_cyt_c_peroxidsae"/>
</dbReference>
<evidence type="ECO:0000256" key="4">
    <source>
        <dbReference type="ARBA" id="ARBA00022729"/>
    </source>
</evidence>
<comment type="caution">
    <text evidence="9">The sequence shown here is derived from an EMBL/GenBank/DDBJ whole genome shotgun (WGS) entry which is preliminary data.</text>
</comment>
<evidence type="ECO:0000313" key="9">
    <source>
        <dbReference type="EMBL" id="MCB4797701.1"/>
    </source>
</evidence>
<dbReference type="PANTHER" id="PTHR30600">
    <property type="entry name" value="CYTOCHROME C PEROXIDASE-RELATED"/>
    <property type="match status" value="1"/>
</dbReference>
<evidence type="ECO:0000259" key="8">
    <source>
        <dbReference type="PROSITE" id="PS51007"/>
    </source>
</evidence>